<keyword evidence="14" id="KW-0472">Membrane</keyword>
<dbReference type="RefSeq" id="WP_211948376.1">
    <property type="nucleotide sequence ID" value="NZ_CAJPUY010000012.1"/>
</dbReference>
<dbReference type="Gene3D" id="3.30.428.30">
    <property type="entry name" value="HIT family - CDH-like"/>
    <property type="match status" value="1"/>
</dbReference>
<dbReference type="GO" id="GO:0008654">
    <property type="term" value="P:phospholipid biosynthetic process"/>
    <property type="evidence" value="ECO:0007669"/>
    <property type="project" value="UniProtKB-KW"/>
</dbReference>
<evidence type="ECO:0000256" key="6">
    <source>
        <dbReference type="ARBA" id="ARBA00012375"/>
    </source>
</evidence>
<evidence type="ECO:0000256" key="12">
    <source>
        <dbReference type="ARBA" id="ARBA00022989"/>
    </source>
</evidence>
<keyword evidence="10" id="KW-0812">Transmembrane</keyword>
<dbReference type="GO" id="GO:0005886">
    <property type="term" value="C:plasma membrane"/>
    <property type="evidence" value="ECO:0007669"/>
    <property type="project" value="UniProtKB-SubCell"/>
</dbReference>
<keyword evidence="13" id="KW-0443">Lipid metabolism</keyword>
<evidence type="ECO:0000256" key="5">
    <source>
        <dbReference type="ARBA" id="ARBA00006435"/>
    </source>
</evidence>
<evidence type="ECO:0000256" key="11">
    <source>
        <dbReference type="ARBA" id="ARBA00022801"/>
    </source>
</evidence>
<comment type="catalytic activity">
    <reaction evidence="1">
        <text>a CDP-1,2-diacyl-sn-glycerol + H2O = a 1,2-diacyl-sn-glycero-3-phosphate + CMP + 2 H(+)</text>
        <dbReference type="Rhea" id="RHEA:15221"/>
        <dbReference type="ChEBI" id="CHEBI:15377"/>
        <dbReference type="ChEBI" id="CHEBI:15378"/>
        <dbReference type="ChEBI" id="CHEBI:58332"/>
        <dbReference type="ChEBI" id="CHEBI:58608"/>
        <dbReference type="ChEBI" id="CHEBI:60377"/>
        <dbReference type="EC" id="3.6.1.26"/>
    </reaction>
</comment>
<evidence type="ECO:0000256" key="4">
    <source>
        <dbReference type="ARBA" id="ARBA00005189"/>
    </source>
</evidence>
<evidence type="ECO:0000313" key="20">
    <source>
        <dbReference type="Proteomes" id="UP000672934"/>
    </source>
</evidence>
<evidence type="ECO:0000256" key="8">
    <source>
        <dbReference type="ARBA" id="ARBA00022475"/>
    </source>
</evidence>
<keyword evidence="12" id="KW-1133">Transmembrane helix</keyword>
<keyword evidence="20" id="KW-1185">Reference proteome</keyword>
<evidence type="ECO:0000256" key="2">
    <source>
        <dbReference type="ARBA" id="ARBA00004162"/>
    </source>
</evidence>
<dbReference type="NCBIfam" id="NF003986">
    <property type="entry name" value="PRK05471.1-5"/>
    <property type="match status" value="1"/>
</dbReference>
<evidence type="ECO:0000256" key="17">
    <source>
        <dbReference type="ARBA" id="ARBA00032888"/>
    </source>
</evidence>
<comment type="pathway">
    <text evidence="4">Lipid metabolism.</text>
</comment>
<keyword evidence="16" id="KW-1208">Phospholipid metabolism</keyword>
<keyword evidence="9" id="KW-0444">Lipid biosynthesis</keyword>
<evidence type="ECO:0000256" key="14">
    <source>
        <dbReference type="ARBA" id="ARBA00023136"/>
    </source>
</evidence>
<evidence type="ECO:0000256" key="18">
    <source>
        <dbReference type="ARBA" id="ARBA00032892"/>
    </source>
</evidence>
<sequence>MPAFPPDLKRDSRRPWLRRGMAGAALIALSTLALTAQCRQEDLWLPGMTRDSLWQHVRERCLMPDRARHADCAVVDRERGLVLYKDAIGPSHYLVIPDHKVTGVDDPALWDDDKTQNQWAFGWEARDIVSQAIGQRVPDNLVGLAVNSRASRSQDQLHIHLDCISEAARAFIAENAGKASEGWGEFRFQGKPVRAVLIPSSDHTLRFNAFDAVRTSLPQPERVADRGVFVTYVARPDGPSGFMVVDQPVDGASGSTGHASDFLDRACRLGRAPQ</sequence>
<dbReference type="InterPro" id="IPR036265">
    <property type="entry name" value="HIT-like_sf"/>
</dbReference>
<dbReference type="InterPro" id="IPR003763">
    <property type="entry name" value="CDP-diacylglyc_Pase"/>
</dbReference>
<proteinExistence type="inferred from homology"/>
<gene>
    <name evidence="19" type="primary">cdh</name>
    <name evidence="19" type="ORF">LMG31506_03434</name>
</gene>
<organism evidence="19 20">
    <name type="scientific">Cupriavidus yeoncheonensis</name>
    <dbReference type="NCBI Taxonomy" id="1462994"/>
    <lineage>
        <taxon>Bacteria</taxon>
        <taxon>Pseudomonadati</taxon>
        <taxon>Pseudomonadota</taxon>
        <taxon>Betaproteobacteria</taxon>
        <taxon>Burkholderiales</taxon>
        <taxon>Burkholderiaceae</taxon>
        <taxon>Cupriavidus</taxon>
    </lineage>
</organism>
<dbReference type="SUPFAM" id="SSF54197">
    <property type="entry name" value="HIT-like"/>
    <property type="match status" value="1"/>
</dbReference>
<dbReference type="GO" id="GO:0008715">
    <property type="term" value="F:CDP-diacylglycerol diphosphatase activity"/>
    <property type="evidence" value="ECO:0007669"/>
    <property type="project" value="UniProtKB-EC"/>
</dbReference>
<dbReference type="Proteomes" id="UP000672934">
    <property type="component" value="Unassembled WGS sequence"/>
</dbReference>
<keyword evidence="15" id="KW-0594">Phospholipid biosynthesis</keyword>
<dbReference type="AlphaFoldDB" id="A0A916IWA4"/>
<reference evidence="19" key="1">
    <citation type="submission" date="2021-03" db="EMBL/GenBank/DDBJ databases">
        <authorList>
            <person name="Peeters C."/>
        </authorList>
    </citation>
    <scope>NUCLEOTIDE SEQUENCE</scope>
    <source>
        <strain evidence="19">LMG 31506</strain>
    </source>
</reference>
<protein>
    <recommendedName>
        <fullName evidence="7">CDP-diacylglycerol pyrophosphatase</fullName>
        <ecNumber evidence="6">3.6.1.26</ecNumber>
    </recommendedName>
    <alternativeName>
        <fullName evidence="17">CDP-diacylglycerol phosphatidylhydrolase</fullName>
    </alternativeName>
    <alternativeName>
        <fullName evidence="18">CDP-diglyceride hydrolase</fullName>
    </alternativeName>
</protein>
<dbReference type="EC" id="3.6.1.26" evidence="6"/>
<name>A0A916IWA4_9BURK</name>
<evidence type="ECO:0000256" key="15">
    <source>
        <dbReference type="ARBA" id="ARBA00023209"/>
    </source>
</evidence>
<keyword evidence="11 19" id="KW-0378">Hydrolase</keyword>
<evidence type="ECO:0000256" key="3">
    <source>
        <dbReference type="ARBA" id="ARBA00004927"/>
    </source>
</evidence>
<evidence type="ECO:0000256" key="9">
    <source>
        <dbReference type="ARBA" id="ARBA00022516"/>
    </source>
</evidence>
<evidence type="ECO:0000256" key="13">
    <source>
        <dbReference type="ARBA" id="ARBA00023098"/>
    </source>
</evidence>
<evidence type="ECO:0000313" key="19">
    <source>
        <dbReference type="EMBL" id="CAG2146692.1"/>
    </source>
</evidence>
<comment type="similarity">
    <text evidence="5">Belongs to the Cdh family.</text>
</comment>
<keyword evidence="8" id="KW-1003">Cell membrane</keyword>
<evidence type="ECO:0000256" key="1">
    <source>
        <dbReference type="ARBA" id="ARBA00001007"/>
    </source>
</evidence>
<dbReference type="Pfam" id="PF02611">
    <property type="entry name" value="CDH"/>
    <property type="match status" value="1"/>
</dbReference>
<comment type="caution">
    <text evidence="19">The sequence shown here is derived from an EMBL/GenBank/DDBJ whole genome shotgun (WGS) entry which is preliminary data.</text>
</comment>
<evidence type="ECO:0000256" key="16">
    <source>
        <dbReference type="ARBA" id="ARBA00023264"/>
    </source>
</evidence>
<evidence type="ECO:0000256" key="10">
    <source>
        <dbReference type="ARBA" id="ARBA00022692"/>
    </source>
</evidence>
<comment type="subcellular location">
    <subcellularLocation>
        <location evidence="2">Cell membrane</location>
        <topology evidence="2">Single-pass membrane protein</topology>
    </subcellularLocation>
</comment>
<accession>A0A916IWA4</accession>
<comment type="pathway">
    <text evidence="3">Phospholipid metabolism; CDP-diacylglycerol degradation; phosphatidate from CDP-diacylglycerol: step 1/1.</text>
</comment>
<evidence type="ECO:0000256" key="7">
    <source>
        <dbReference type="ARBA" id="ARBA00019608"/>
    </source>
</evidence>
<dbReference type="EMBL" id="CAJPUY010000012">
    <property type="protein sequence ID" value="CAG2146692.1"/>
    <property type="molecule type" value="Genomic_DNA"/>
</dbReference>